<proteinExistence type="predicted"/>
<keyword evidence="2" id="KW-1185">Reference proteome</keyword>
<sequence>KEFCNKYYLQTHKATKHGIPTMSGLSMVPTSMGVGSFGAFQSLPMTSSSIGDFQRSSLTAASNGADAQLRCPFCAQPHGNQLALQSHIMAFHNPLAPMGQANHPLHALYMSQMMAGMSNGASTANGHFGGGGGHLSSPLDFASNHAARWLNSSPQANEEGGGGLSAVSSSNGPSVLDRMQLMASGAAGLFSPSQLPPGFVPPSLSNLNQASTTPLSALAAALGQHTGVNVLHQGQITPQPSTSAGVLTQDRSPINK</sequence>
<reference evidence="3" key="1">
    <citation type="submission" date="2022-11" db="UniProtKB">
        <authorList>
            <consortium name="WormBaseParasite"/>
        </authorList>
    </citation>
    <scope>IDENTIFICATION</scope>
</reference>
<organism evidence="2 3">
    <name type="scientific">Plectus sambesii</name>
    <dbReference type="NCBI Taxonomy" id="2011161"/>
    <lineage>
        <taxon>Eukaryota</taxon>
        <taxon>Metazoa</taxon>
        <taxon>Ecdysozoa</taxon>
        <taxon>Nematoda</taxon>
        <taxon>Chromadorea</taxon>
        <taxon>Plectida</taxon>
        <taxon>Plectina</taxon>
        <taxon>Plectoidea</taxon>
        <taxon>Plectidae</taxon>
        <taxon>Plectus</taxon>
    </lineage>
</organism>
<name>A0A914UTW0_9BILA</name>
<dbReference type="Proteomes" id="UP000887566">
    <property type="component" value="Unplaced"/>
</dbReference>
<feature type="region of interest" description="Disordered" evidence="1">
    <location>
        <begin position="152"/>
        <end position="171"/>
    </location>
</feature>
<dbReference type="WBParaSite" id="PSAMB.scaffold12110size2952.g34641.t1">
    <property type="protein sequence ID" value="PSAMB.scaffold12110size2952.g34641.t1"/>
    <property type="gene ID" value="PSAMB.scaffold12110size2952.g34641"/>
</dbReference>
<evidence type="ECO:0000313" key="3">
    <source>
        <dbReference type="WBParaSite" id="PSAMB.scaffold12110size2952.g34641.t1"/>
    </source>
</evidence>
<evidence type="ECO:0000313" key="2">
    <source>
        <dbReference type="Proteomes" id="UP000887566"/>
    </source>
</evidence>
<evidence type="ECO:0000256" key="1">
    <source>
        <dbReference type="SAM" id="MobiDB-lite"/>
    </source>
</evidence>
<protein>
    <submittedName>
        <fullName evidence="3">Uncharacterized protein</fullName>
    </submittedName>
</protein>
<dbReference type="AlphaFoldDB" id="A0A914UTW0"/>
<feature type="region of interest" description="Disordered" evidence="1">
    <location>
        <begin position="235"/>
        <end position="256"/>
    </location>
</feature>
<accession>A0A914UTW0</accession>